<keyword evidence="9" id="KW-1185">Reference proteome</keyword>
<reference evidence="8" key="2">
    <citation type="journal article" date="2007" name="Science">
        <title>Draft genome sequence of the sexually transmitted pathogen Trichomonas vaginalis.</title>
        <authorList>
            <person name="Carlton J.M."/>
            <person name="Hirt R.P."/>
            <person name="Silva J.C."/>
            <person name="Delcher A.L."/>
            <person name="Schatz M."/>
            <person name="Zhao Q."/>
            <person name="Wortman J.R."/>
            <person name="Bidwell S.L."/>
            <person name="Alsmark U.C.M."/>
            <person name="Besteiro S."/>
            <person name="Sicheritz-Ponten T."/>
            <person name="Noel C.J."/>
            <person name="Dacks J.B."/>
            <person name="Foster P.G."/>
            <person name="Simillion C."/>
            <person name="Van de Peer Y."/>
            <person name="Miranda-Saavedra D."/>
            <person name="Barton G.J."/>
            <person name="Westrop G.D."/>
            <person name="Mueller S."/>
            <person name="Dessi D."/>
            <person name="Fiori P.L."/>
            <person name="Ren Q."/>
            <person name="Paulsen I."/>
            <person name="Zhang H."/>
            <person name="Bastida-Corcuera F.D."/>
            <person name="Simoes-Barbosa A."/>
            <person name="Brown M.T."/>
            <person name="Hayes R.D."/>
            <person name="Mukherjee M."/>
            <person name="Okumura C.Y."/>
            <person name="Schneider R."/>
            <person name="Smith A.J."/>
            <person name="Vanacova S."/>
            <person name="Villalvazo M."/>
            <person name="Haas B.J."/>
            <person name="Pertea M."/>
            <person name="Feldblyum T.V."/>
            <person name="Utterback T.R."/>
            <person name="Shu C.L."/>
            <person name="Osoegawa K."/>
            <person name="de Jong P.J."/>
            <person name="Hrdy I."/>
            <person name="Horvathova L."/>
            <person name="Zubacova Z."/>
            <person name="Dolezal P."/>
            <person name="Malik S.B."/>
            <person name="Logsdon J.M. Jr."/>
            <person name="Henze K."/>
            <person name="Gupta A."/>
            <person name="Wang C.C."/>
            <person name="Dunne R.L."/>
            <person name="Upcroft J.A."/>
            <person name="Upcroft P."/>
            <person name="White O."/>
            <person name="Salzberg S.L."/>
            <person name="Tang P."/>
            <person name="Chiu C.-H."/>
            <person name="Lee Y.-S."/>
            <person name="Embley T.M."/>
            <person name="Coombs G.H."/>
            <person name="Mottram J.C."/>
            <person name="Tachezy J."/>
            <person name="Fraser-Liggett C.M."/>
            <person name="Johnson P.J."/>
        </authorList>
    </citation>
    <scope>NUCLEOTIDE SEQUENCE [LARGE SCALE GENOMIC DNA]</scope>
    <source>
        <strain evidence="8">G3</strain>
    </source>
</reference>
<dbReference type="SMR" id="A2DZC8"/>
<dbReference type="OMA" id="SHIGEYF"/>
<dbReference type="RefSeq" id="XP_001326480.1">
    <property type="nucleotide sequence ID" value="XM_001326445.1"/>
</dbReference>
<accession>A2DZC8</accession>
<dbReference type="Pfam" id="PF00005">
    <property type="entry name" value="ABC_tran"/>
    <property type="match status" value="1"/>
</dbReference>
<keyword evidence="2 6" id="KW-0812">Transmembrane</keyword>
<feature type="domain" description="ABC transmembrane type-1" evidence="7">
    <location>
        <begin position="59"/>
        <end position="339"/>
    </location>
</feature>
<dbReference type="VEuPathDB" id="TrichDB:TVAG_487000"/>
<feature type="compositionally biased region" description="Basic and acidic residues" evidence="5">
    <location>
        <begin position="1"/>
        <end position="20"/>
    </location>
</feature>
<evidence type="ECO:0000256" key="1">
    <source>
        <dbReference type="ARBA" id="ARBA00004141"/>
    </source>
</evidence>
<dbReference type="AlphaFoldDB" id="A2DZC8"/>
<feature type="transmembrane region" description="Helical" evidence="6">
    <location>
        <begin position="275"/>
        <end position="295"/>
    </location>
</feature>
<dbReference type="GO" id="GO:0042626">
    <property type="term" value="F:ATPase-coupled transmembrane transporter activity"/>
    <property type="evidence" value="ECO:0000318"/>
    <property type="project" value="GO_Central"/>
</dbReference>
<dbReference type="GO" id="GO:0005524">
    <property type="term" value="F:ATP binding"/>
    <property type="evidence" value="ECO:0007669"/>
    <property type="project" value="InterPro"/>
</dbReference>
<dbReference type="eggNOG" id="KOG0055">
    <property type="taxonomic scope" value="Eukaryota"/>
</dbReference>
<feature type="transmembrane region" description="Helical" evidence="6">
    <location>
        <begin position="201"/>
        <end position="225"/>
    </location>
</feature>
<dbReference type="InterPro" id="IPR039421">
    <property type="entry name" value="Type_1_exporter"/>
</dbReference>
<evidence type="ECO:0000313" key="9">
    <source>
        <dbReference type="Proteomes" id="UP000001542"/>
    </source>
</evidence>
<dbReference type="GO" id="GO:0016887">
    <property type="term" value="F:ATP hydrolysis activity"/>
    <property type="evidence" value="ECO:0007669"/>
    <property type="project" value="InterPro"/>
</dbReference>
<dbReference type="CDD" id="cd18577">
    <property type="entry name" value="ABC_6TM_Pgp_ABCB1_D1_like"/>
    <property type="match status" value="1"/>
</dbReference>
<dbReference type="InterPro" id="IPR011527">
    <property type="entry name" value="ABC1_TM_dom"/>
</dbReference>
<feature type="transmembrane region" description="Helical" evidence="6">
    <location>
        <begin position="97"/>
        <end position="115"/>
    </location>
</feature>
<organism evidence="8 9">
    <name type="scientific">Trichomonas vaginalis (strain ATCC PRA-98 / G3)</name>
    <dbReference type="NCBI Taxonomy" id="412133"/>
    <lineage>
        <taxon>Eukaryota</taxon>
        <taxon>Metamonada</taxon>
        <taxon>Parabasalia</taxon>
        <taxon>Trichomonadida</taxon>
        <taxon>Trichomonadidae</taxon>
        <taxon>Trichomonas</taxon>
    </lineage>
</organism>
<dbReference type="Gene3D" id="3.40.50.300">
    <property type="entry name" value="P-loop containing nucleotide triphosphate hydrolases"/>
    <property type="match status" value="1"/>
</dbReference>
<dbReference type="KEGG" id="tva:4772245"/>
<name>A2DZC8_TRIV3</name>
<dbReference type="InParanoid" id="A2DZC8"/>
<dbReference type="SUPFAM" id="SSF90123">
    <property type="entry name" value="ABC transporter transmembrane region"/>
    <property type="match status" value="1"/>
</dbReference>
<protein>
    <submittedName>
        <fullName evidence="8">ABC transporter transmembrane region family protein</fullName>
    </submittedName>
</protein>
<dbReference type="FunCoup" id="A2DZC8">
    <property type="interactions" value="143"/>
</dbReference>
<feature type="transmembrane region" description="Helical" evidence="6">
    <location>
        <begin position="178"/>
        <end position="195"/>
    </location>
</feature>
<dbReference type="Pfam" id="PF00664">
    <property type="entry name" value="ABC_membrane"/>
    <property type="match status" value="1"/>
</dbReference>
<keyword evidence="3 6" id="KW-1133">Transmembrane helix</keyword>
<dbReference type="VEuPathDB" id="TrichDB:TVAGG3_1017170"/>
<dbReference type="GO" id="GO:0140359">
    <property type="term" value="F:ABC-type transporter activity"/>
    <property type="evidence" value="ECO:0007669"/>
    <property type="project" value="InterPro"/>
</dbReference>
<evidence type="ECO:0000256" key="3">
    <source>
        <dbReference type="ARBA" id="ARBA00022989"/>
    </source>
</evidence>
<dbReference type="InterPro" id="IPR027417">
    <property type="entry name" value="P-loop_NTPase"/>
</dbReference>
<dbReference type="GO" id="GO:0016020">
    <property type="term" value="C:membrane"/>
    <property type="evidence" value="ECO:0000318"/>
    <property type="project" value="GO_Central"/>
</dbReference>
<dbReference type="InterPro" id="IPR036640">
    <property type="entry name" value="ABC1_TM_sf"/>
</dbReference>
<gene>
    <name evidence="8" type="ORF">TVAG_487000</name>
</gene>
<dbReference type="GO" id="GO:0055085">
    <property type="term" value="P:transmembrane transport"/>
    <property type="evidence" value="ECO:0000318"/>
    <property type="project" value="GO_Central"/>
</dbReference>
<dbReference type="Gene3D" id="1.20.1560.10">
    <property type="entry name" value="ABC transporter type 1, transmembrane domain"/>
    <property type="match status" value="1"/>
</dbReference>
<dbReference type="PROSITE" id="PS50929">
    <property type="entry name" value="ABC_TM1F"/>
    <property type="match status" value="1"/>
</dbReference>
<dbReference type="FunFam" id="1.20.1560.10:FF:000175">
    <property type="entry name" value="ABC transporter family protein"/>
    <property type="match status" value="1"/>
</dbReference>
<evidence type="ECO:0000256" key="4">
    <source>
        <dbReference type="ARBA" id="ARBA00023136"/>
    </source>
</evidence>
<dbReference type="Proteomes" id="UP000001542">
    <property type="component" value="Unassembled WGS sequence"/>
</dbReference>
<evidence type="ECO:0000259" key="7">
    <source>
        <dbReference type="PROSITE" id="PS50929"/>
    </source>
</evidence>
<dbReference type="SUPFAM" id="SSF52540">
    <property type="entry name" value="P-loop containing nucleoside triphosphate hydrolases"/>
    <property type="match status" value="1"/>
</dbReference>
<evidence type="ECO:0000256" key="2">
    <source>
        <dbReference type="ARBA" id="ARBA00022692"/>
    </source>
</evidence>
<evidence type="ECO:0000256" key="6">
    <source>
        <dbReference type="SAM" id="Phobius"/>
    </source>
</evidence>
<dbReference type="OrthoDB" id="6500128at2759"/>
<feature type="region of interest" description="Disordered" evidence="5">
    <location>
        <begin position="1"/>
        <end position="27"/>
    </location>
</feature>
<evidence type="ECO:0000256" key="5">
    <source>
        <dbReference type="SAM" id="MobiDB-lite"/>
    </source>
</evidence>
<feature type="transmembrane region" description="Helical" evidence="6">
    <location>
        <begin position="315"/>
        <end position="339"/>
    </location>
</feature>
<dbReference type="PANTHER" id="PTHR43394:SF1">
    <property type="entry name" value="ATP-BINDING CASSETTE SUB-FAMILY B MEMBER 10, MITOCHONDRIAL"/>
    <property type="match status" value="1"/>
</dbReference>
<evidence type="ECO:0000313" key="8">
    <source>
        <dbReference type="EMBL" id="EAY14257.1"/>
    </source>
</evidence>
<dbReference type="EMBL" id="DS113273">
    <property type="protein sequence ID" value="EAY14257.1"/>
    <property type="molecule type" value="Genomic_DNA"/>
</dbReference>
<reference evidence="8" key="1">
    <citation type="submission" date="2006-10" db="EMBL/GenBank/DDBJ databases">
        <authorList>
            <person name="Amadeo P."/>
            <person name="Zhao Q."/>
            <person name="Wortman J."/>
            <person name="Fraser-Liggett C."/>
            <person name="Carlton J."/>
        </authorList>
    </citation>
    <scope>NUCLEOTIDE SEQUENCE</scope>
    <source>
        <strain evidence="8">G3</strain>
    </source>
</reference>
<keyword evidence="4 6" id="KW-0472">Membrane</keyword>
<dbReference type="PANTHER" id="PTHR43394">
    <property type="entry name" value="ATP-DEPENDENT PERMEASE MDL1, MITOCHONDRIAL"/>
    <property type="match status" value="1"/>
</dbReference>
<feature type="transmembrane region" description="Helical" evidence="6">
    <location>
        <begin position="53"/>
        <end position="77"/>
    </location>
</feature>
<proteinExistence type="predicted"/>
<dbReference type="InterPro" id="IPR003439">
    <property type="entry name" value="ABC_transporter-like_ATP-bd"/>
</dbReference>
<comment type="subcellular location">
    <subcellularLocation>
        <location evidence="1">Membrane</location>
        <topology evidence="1">Multi-pass membrane protein</topology>
    </subcellularLocation>
</comment>
<sequence>MFPEQSTHRSSSESSARRSSEYSNSEQIKVQNDDKKFAKGALYKMVFGSCKNILAIIPSFISGGGPILVFFLFGKILNKLTFYTLDPNPSVFDDCLKYIYGMIGTSCGLAICKFFDKYAWIRIGAEISCKMKKELFRSMMQNDVTFFDTNPIGGILTLLAEDSQQVQQAFGTDKGTQISNLAQFITGIIFAYVYSWKLALIATAIIPIAGIFMSFFMPTVVKLAAKRFVFLSRSMTIAEETLSNVRAVRGFNREEDEIKRFEQSQNETIKCERKIGLLVSGMSAIILTLLWAMVLGNLYYGTHLVQDSLKSDGTYGFGLGDLMSCWGYCMFGCMGIIMLQSSLQGEQRAVDSGARIFKLTNTQPSVPFDGGIEPDNFVGEIEFKNVTFRYPTRPVNVLNNVSFKIRSGEIAALVGHSGSGKSTCVQLLERYYDVTEGLILWQSQRELR</sequence>
<dbReference type="STRING" id="5722.A2DZC8"/>